<proteinExistence type="inferred from homology"/>
<dbReference type="PANTHER" id="PTHR11786:SF0">
    <property type="entry name" value="ARYLAMINE N-ACETYLTRANSFERASE 4-RELATED"/>
    <property type="match status" value="1"/>
</dbReference>
<dbReference type="PRINTS" id="PR01543">
    <property type="entry name" value="ANATRNSFRASE"/>
</dbReference>
<accession>A0ABP5WKM0</accession>
<reference evidence="4" key="1">
    <citation type="journal article" date="2019" name="Int. J. Syst. Evol. Microbiol.">
        <title>The Global Catalogue of Microorganisms (GCM) 10K type strain sequencing project: providing services to taxonomists for standard genome sequencing and annotation.</title>
        <authorList>
            <consortium name="The Broad Institute Genomics Platform"/>
            <consortium name="The Broad Institute Genome Sequencing Center for Infectious Disease"/>
            <person name="Wu L."/>
            <person name="Ma J."/>
        </authorList>
    </citation>
    <scope>NUCLEOTIDE SEQUENCE [LARGE SCALE GENOMIC DNA]</scope>
    <source>
        <strain evidence="4">JCM 3325</strain>
    </source>
</reference>
<keyword evidence="4" id="KW-1185">Reference proteome</keyword>
<dbReference type="RefSeq" id="WP_344591855.1">
    <property type="nucleotide sequence ID" value="NZ_BAAARW010000019.1"/>
</dbReference>
<dbReference type="InterPro" id="IPR038765">
    <property type="entry name" value="Papain-like_cys_pep_sf"/>
</dbReference>
<organism evidence="3 4">
    <name type="scientific">Actinomadura vinacea</name>
    <dbReference type="NCBI Taxonomy" id="115336"/>
    <lineage>
        <taxon>Bacteria</taxon>
        <taxon>Bacillati</taxon>
        <taxon>Actinomycetota</taxon>
        <taxon>Actinomycetes</taxon>
        <taxon>Streptosporangiales</taxon>
        <taxon>Thermomonosporaceae</taxon>
        <taxon>Actinomadura</taxon>
    </lineage>
</organism>
<name>A0ABP5WKM0_9ACTN</name>
<comment type="caution">
    <text evidence="3">The sequence shown here is derived from an EMBL/GenBank/DDBJ whole genome shotgun (WGS) entry which is preliminary data.</text>
</comment>
<gene>
    <name evidence="3" type="ORF">GCM10010191_48670</name>
</gene>
<protein>
    <submittedName>
        <fullName evidence="3">Arylamine N-acetyltransferase</fullName>
    </submittedName>
</protein>
<dbReference type="Gene3D" id="3.30.2140.10">
    <property type="entry name" value="Arylamine N-acetyltransferase"/>
    <property type="match status" value="1"/>
</dbReference>
<dbReference type="Proteomes" id="UP001501231">
    <property type="component" value="Unassembled WGS sequence"/>
</dbReference>
<dbReference type="PANTHER" id="PTHR11786">
    <property type="entry name" value="N-HYDROXYARYLAMINE O-ACETYLTRANSFERASE"/>
    <property type="match status" value="1"/>
</dbReference>
<dbReference type="EMBL" id="BAAARW010000019">
    <property type="protein sequence ID" value="GAA2429518.1"/>
    <property type="molecule type" value="Genomic_DNA"/>
</dbReference>
<dbReference type="Pfam" id="PF00797">
    <property type="entry name" value="Acetyltransf_2"/>
    <property type="match status" value="1"/>
</dbReference>
<dbReference type="SUPFAM" id="SSF54001">
    <property type="entry name" value="Cysteine proteinases"/>
    <property type="match status" value="1"/>
</dbReference>
<dbReference type="Gene3D" id="2.40.128.150">
    <property type="entry name" value="Cysteine proteinases"/>
    <property type="match status" value="1"/>
</dbReference>
<comment type="similarity">
    <text evidence="1 2">Belongs to the arylamine N-acetyltransferase family.</text>
</comment>
<dbReference type="InterPro" id="IPR001447">
    <property type="entry name" value="Arylamine_N-AcTrfase"/>
</dbReference>
<evidence type="ECO:0000313" key="3">
    <source>
        <dbReference type="EMBL" id="GAA2429518.1"/>
    </source>
</evidence>
<evidence type="ECO:0000313" key="4">
    <source>
        <dbReference type="Proteomes" id="UP001501231"/>
    </source>
</evidence>
<sequence>MTHPAEDLAWQGERLDLDAYLERLGYDGDRAPTLGTLRALQRAHVTSIPFENLEIFLGRGIPLGVEAVQDKLVRRRRGGYCFEHTELFAAVLERLGFTFTAFTARVSMGMEKLLPATHALVRVELDGRLWICDVGFGAGPLAPLEFTDGAESEQDGWAYRLERLTGSLGGVAGVQQWALHQRGPRGWLRRHTFAVAPAYRIDYEVGNHFVSTHPRSPFTGRVYAQRYGPYVHHELDGVKFTTTHADGRAEPVETRTLEPGEVPKVLAGVFGIELDAEDESRLVAGVAG</sequence>
<evidence type="ECO:0000256" key="2">
    <source>
        <dbReference type="RuleBase" id="RU003452"/>
    </source>
</evidence>
<evidence type="ECO:0000256" key="1">
    <source>
        <dbReference type="ARBA" id="ARBA00006547"/>
    </source>
</evidence>